<evidence type="ECO:0000313" key="3">
    <source>
        <dbReference type="Proteomes" id="UP000094172"/>
    </source>
</evidence>
<evidence type="ECO:0000256" key="1">
    <source>
        <dbReference type="SAM" id="MobiDB-lite"/>
    </source>
</evidence>
<organism evidence="2 3">
    <name type="scientific">Methyloceanibacter stevinii</name>
    <dbReference type="NCBI Taxonomy" id="1774970"/>
    <lineage>
        <taxon>Bacteria</taxon>
        <taxon>Pseudomonadati</taxon>
        <taxon>Pseudomonadota</taxon>
        <taxon>Alphaproteobacteria</taxon>
        <taxon>Hyphomicrobiales</taxon>
        <taxon>Hyphomicrobiaceae</taxon>
        <taxon>Methyloceanibacter</taxon>
    </lineage>
</organism>
<accession>A0A1E3VTT1</accession>
<reference evidence="2 3" key="1">
    <citation type="journal article" date="2016" name="Environ. Microbiol.">
        <title>New Methyloceanibacter diversity from North Sea sediments includes methanotroph containing solely the soluble methane monooxygenase.</title>
        <authorList>
            <person name="Vekeman B."/>
            <person name="Kerckhof F.M."/>
            <person name="Cremers G."/>
            <person name="de Vos P."/>
            <person name="Vandamme P."/>
            <person name="Boon N."/>
            <person name="Op den Camp H.J."/>
            <person name="Heylen K."/>
        </authorList>
    </citation>
    <scope>NUCLEOTIDE SEQUENCE [LARGE SCALE GENOMIC DNA]</scope>
    <source>
        <strain evidence="2 3">R-67176</strain>
    </source>
</reference>
<dbReference type="AlphaFoldDB" id="A0A1E3VTT1"/>
<sequence length="75" mass="7753">MAAGPVTLARAADEPPACKRAEVNPVTGYTFCVDPLGAPVAPPPKAAPCKTGPDAPDPSKDADFTWRPTCTEEES</sequence>
<dbReference type="Proteomes" id="UP000094172">
    <property type="component" value="Unassembled WGS sequence"/>
</dbReference>
<gene>
    <name evidence="2" type="ORF">AUC70_14370</name>
</gene>
<proteinExistence type="predicted"/>
<protein>
    <submittedName>
        <fullName evidence="2">Uncharacterized protein</fullName>
    </submittedName>
</protein>
<feature type="region of interest" description="Disordered" evidence="1">
    <location>
        <begin position="42"/>
        <end position="75"/>
    </location>
</feature>
<dbReference type="EMBL" id="LPWE01000003">
    <property type="protein sequence ID" value="ODR96948.1"/>
    <property type="molecule type" value="Genomic_DNA"/>
</dbReference>
<comment type="caution">
    <text evidence="2">The sequence shown here is derived from an EMBL/GenBank/DDBJ whole genome shotgun (WGS) entry which is preliminary data.</text>
</comment>
<name>A0A1E3VTT1_9HYPH</name>
<evidence type="ECO:0000313" key="2">
    <source>
        <dbReference type="EMBL" id="ODR96948.1"/>
    </source>
</evidence>
<keyword evidence="3" id="KW-1185">Reference proteome</keyword>